<proteinExistence type="predicted"/>
<dbReference type="Proteomes" id="UP000076830">
    <property type="component" value="Chromosome"/>
</dbReference>
<keyword evidence="3" id="KW-1185">Reference proteome</keyword>
<dbReference type="EMBL" id="CP015249">
    <property type="protein sequence ID" value="ANB17082.1"/>
    <property type="molecule type" value="Genomic_DNA"/>
</dbReference>
<dbReference type="KEGG" id="dko:I596_1052"/>
<evidence type="ECO:0000256" key="1">
    <source>
        <dbReference type="SAM" id="MobiDB-lite"/>
    </source>
</evidence>
<evidence type="ECO:0000313" key="3">
    <source>
        <dbReference type="Proteomes" id="UP000076830"/>
    </source>
</evidence>
<dbReference type="AlphaFoldDB" id="A0A167GQC4"/>
<organism evidence="2 3">
    <name type="scientific">Dokdonella koreensis DS-123</name>
    <dbReference type="NCBI Taxonomy" id="1300342"/>
    <lineage>
        <taxon>Bacteria</taxon>
        <taxon>Pseudomonadati</taxon>
        <taxon>Pseudomonadota</taxon>
        <taxon>Gammaproteobacteria</taxon>
        <taxon>Lysobacterales</taxon>
        <taxon>Rhodanobacteraceae</taxon>
        <taxon>Dokdonella</taxon>
    </lineage>
</organism>
<feature type="region of interest" description="Disordered" evidence="1">
    <location>
        <begin position="49"/>
        <end position="76"/>
    </location>
</feature>
<protein>
    <submittedName>
        <fullName evidence="2">Uncharacterized protein</fullName>
    </submittedName>
</protein>
<sequence length="76" mass="8524">MVGVFLSLDRFGVRHRVPADGPHEHRGTDHRYSVKFHSLLSSFANGRPLATAMPKAPTHGPRATNQHPPRSLRMPY</sequence>
<reference evidence="2 3" key="1">
    <citation type="submission" date="2016-04" db="EMBL/GenBank/DDBJ databases">
        <title>Complete genome sequence of Dokdonella koreensis DS-123T.</title>
        <authorList>
            <person name="Kim J.F."/>
            <person name="Lee H."/>
            <person name="Kwak M.-J."/>
        </authorList>
    </citation>
    <scope>NUCLEOTIDE SEQUENCE [LARGE SCALE GENOMIC DNA]</scope>
    <source>
        <strain evidence="2 3">DS-123</strain>
    </source>
</reference>
<accession>A0A167GQC4</accession>
<gene>
    <name evidence="2" type="ORF">I596_1052</name>
</gene>
<name>A0A167GQC4_9GAMM</name>
<evidence type="ECO:0000313" key="2">
    <source>
        <dbReference type="EMBL" id="ANB17082.1"/>
    </source>
</evidence>